<accession>A0A0C4DLF3</accession>
<reference evidence="1" key="3">
    <citation type="submission" date="2011-03" db="EMBL/GenBank/DDBJ databases">
        <title>Annotation of Magnaporthe poae ATCC 64411.</title>
        <authorList>
            <person name="Ma L.-J."/>
            <person name="Dead R."/>
            <person name="Young S.K."/>
            <person name="Zeng Q."/>
            <person name="Gargeya S."/>
            <person name="Fitzgerald M."/>
            <person name="Haas B."/>
            <person name="Abouelleil A."/>
            <person name="Alvarado L."/>
            <person name="Arachchi H.M."/>
            <person name="Berlin A."/>
            <person name="Brown A."/>
            <person name="Chapman S.B."/>
            <person name="Chen Z."/>
            <person name="Dunbar C."/>
            <person name="Freedman E."/>
            <person name="Gearin G."/>
            <person name="Gellesch M."/>
            <person name="Goldberg J."/>
            <person name="Griggs A."/>
            <person name="Gujja S."/>
            <person name="Heiman D."/>
            <person name="Howarth C."/>
            <person name="Larson L."/>
            <person name="Lui A."/>
            <person name="MacDonald P.J.P."/>
            <person name="Mehta T."/>
            <person name="Montmayeur A."/>
            <person name="Murphy C."/>
            <person name="Neiman D."/>
            <person name="Pearson M."/>
            <person name="Priest M."/>
            <person name="Roberts A."/>
            <person name="Saif S."/>
            <person name="Shea T."/>
            <person name="Shenoy N."/>
            <person name="Sisk P."/>
            <person name="Stolte C."/>
            <person name="Sykes S."/>
            <person name="Yandava C."/>
            <person name="Wortman J."/>
            <person name="Nusbaum C."/>
            <person name="Birren B."/>
        </authorList>
    </citation>
    <scope>NUCLEOTIDE SEQUENCE</scope>
    <source>
        <strain evidence="1">ATCC 64411</strain>
    </source>
</reference>
<dbReference type="Proteomes" id="UP000011715">
    <property type="component" value="Unassembled WGS sequence"/>
</dbReference>
<sequence length="121" mass="13168">MSKAMYDAVGEHFRLLWGPQAGWAQSVLFTANLRAFSDRLAPERGKGRGKSKSKGVVDAAVGAEIKTEIKNELLVSAEPVSQKPKKRKAAAGQEVSRIKAEVATETTTISMRRSKRIRTAA</sequence>
<dbReference type="Gene3D" id="1.10.1670.10">
    <property type="entry name" value="Helix-hairpin-Helix base-excision DNA repair enzymes (C-terminal)"/>
    <property type="match status" value="1"/>
</dbReference>
<dbReference type="InterPro" id="IPR023170">
    <property type="entry name" value="HhH_base_excis_C"/>
</dbReference>
<keyword evidence="3" id="KW-1185">Reference proteome</keyword>
<dbReference type="STRING" id="644358.A0A0C4DLF3"/>
<dbReference type="EnsemblFungi" id="MAPG_00594T0">
    <property type="protein sequence ID" value="MAPG_00594T0"/>
    <property type="gene ID" value="MAPG_00594"/>
</dbReference>
<dbReference type="VEuPathDB" id="FungiDB:MAPG_00594"/>
<name>A0A0C4DLF3_MAGP6</name>
<evidence type="ECO:0000313" key="3">
    <source>
        <dbReference type="Proteomes" id="UP000011715"/>
    </source>
</evidence>
<dbReference type="OrthoDB" id="238681at2759"/>
<proteinExistence type="predicted"/>
<evidence type="ECO:0000313" key="2">
    <source>
        <dbReference type="EnsemblFungi" id="MAPG_00594T0"/>
    </source>
</evidence>
<evidence type="ECO:0000313" key="1">
    <source>
        <dbReference type="EMBL" id="KLU81506.1"/>
    </source>
</evidence>
<reference evidence="1" key="1">
    <citation type="submission" date="2010-05" db="EMBL/GenBank/DDBJ databases">
        <title>The Genome Sequence of Magnaporthe poae strain ATCC 64411.</title>
        <authorList>
            <consortium name="The Broad Institute Genome Sequencing Platform"/>
            <consortium name="Broad Institute Genome Sequencing Center for Infectious Disease"/>
            <person name="Ma L.-J."/>
            <person name="Dead R."/>
            <person name="Young S."/>
            <person name="Zeng Q."/>
            <person name="Koehrsen M."/>
            <person name="Alvarado L."/>
            <person name="Berlin A."/>
            <person name="Chapman S.B."/>
            <person name="Chen Z."/>
            <person name="Freedman E."/>
            <person name="Gellesch M."/>
            <person name="Goldberg J."/>
            <person name="Griggs A."/>
            <person name="Gujja S."/>
            <person name="Heilman E.R."/>
            <person name="Heiman D."/>
            <person name="Hepburn T."/>
            <person name="Howarth C."/>
            <person name="Jen D."/>
            <person name="Larson L."/>
            <person name="Mehta T."/>
            <person name="Neiman D."/>
            <person name="Pearson M."/>
            <person name="Roberts A."/>
            <person name="Saif S."/>
            <person name="Shea T."/>
            <person name="Shenoy N."/>
            <person name="Sisk P."/>
            <person name="Stolte C."/>
            <person name="Sykes S."/>
            <person name="Walk T."/>
            <person name="White J."/>
            <person name="Yandava C."/>
            <person name="Haas B."/>
            <person name="Nusbaum C."/>
            <person name="Birren B."/>
        </authorList>
    </citation>
    <scope>NUCLEOTIDE SEQUENCE</scope>
    <source>
        <strain evidence="1">ATCC 64411</strain>
    </source>
</reference>
<reference evidence="3" key="2">
    <citation type="submission" date="2010-05" db="EMBL/GenBank/DDBJ databases">
        <title>The genome sequence of Magnaporthe poae strain ATCC 64411.</title>
        <authorList>
            <person name="Ma L.-J."/>
            <person name="Dead R."/>
            <person name="Young S."/>
            <person name="Zeng Q."/>
            <person name="Koehrsen M."/>
            <person name="Alvarado L."/>
            <person name="Berlin A."/>
            <person name="Chapman S.B."/>
            <person name="Chen Z."/>
            <person name="Freedman E."/>
            <person name="Gellesch M."/>
            <person name="Goldberg J."/>
            <person name="Griggs A."/>
            <person name="Gujja S."/>
            <person name="Heilman E.R."/>
            <person name="Heiman D."/>
            <person name="Hepburn T."/>
            <person name="Howarth C."/>
            <person name="Jen D."/>
            <person name="Larson L."/>
            <person name="Mehta T."/>
            <person name="Neiman D."/>
            <person name="Pearson M."/>
            <person name="Roberts A."/>
            <person name="Saif S."/>
            <person name="Shea T."/>
            <person name="Shenoy N."/>
            <person name="Sisk P."/>
            <person name="Stolte C."/>
            <person name="Sykes S."/>
            <person name="Walk T."/>
            <person name="White J."/>
            <person name="Yandava C."/>
            <person name="Haas B."/>
            <person name="Nusbaum C."/>
            <person name="Birren B."/>
        </authorList>
    </citation>
    <scope>NUCLEOTIDE SEQUENCE [LARGE SCALE GENOMIC DNA]</scope>
    <source>
        <strain evidence="3">ATCC 64411 / 73-15</strain>
    </source>
</reference>
<reference evidence="2" key="5">
    <citation type="submission" date="2015-06" db="UniProtKB">
        <authorList>
            <consortium name="EnsemblFungi"/>
        </authorList>
    </citation>
    <scope>IDENTIFICATION</scope>
    <source>
        <strain evidence="2">ATCC 64411</strain>
    </source>
</reference>
<dbReference type="EMBL" id="GL876966">
    <property type="protein sequence ID" value="KLU81506.1"/>
    <property type="molecule type" value="Genomic_DNA"/>
</dbReference>
<dbReference type="EMBL" id="ADBL01000143">
    <property type="status" value="NOT_ANNOTATED_CDS"/>
    <property type="molecule type" value="Genomic_DNA"/>
</dbReference>
<organism evidence="2 3">
    <name type="scientific">Magnaporthiopsis poae (strain ATCC 64411 / 73-15)</name>
    <name type="common">Kentucky bluegrass fungus</name>
    <name type="synonym">Magnaporthe poae</name>
    <dbReference type="NCBI Taxonomy" id="644358"/>
    <lineage>
        <taxon>Eukaryota</taxon>
        <taxon>Fungi</taxon>
        <taxon>Dikarya</taxon>
        <taxon>Ascomycota</taxon>
        <taxon>Pezizomycotina</taxon>
        <taxon>Sordariomycetes</taxon>
        <taxon>Sordariomycetidae</taxon>
        <taxon>Magnaporthales</taxon>
        <taxon>Magnaporthaceae</taxon>
        <taxon>Magnaporthiopsis</taxon>
    </lineage>
</organism>
<gene>
    <name evidence="1" type="ORF">MAPG_00594</name>
</gene>
<reference evidence="2" key="4">
    <citation type="journal article" date="2015" name="G3 (Bethesda)">
        <title>Genome sequences of three phytopathogenic species of the Magnaporthaceae family of fungi.</title>
        <authorList>
            <person name="Okagaki L.H."/>
            <person name="Nunes C.C."/>
            <person name="Sailsbery J."/>
            <person name="Clay B."/>
            <person name="Brown D."/>
            <person name="John T."/>
            <person name="Oh Y."/>
            <person name="Young N."/>
            <person name="Fitzgerald M."/>
            <person name="Haas B.J."/>
            <person name="Zeng Q."/>
            <person name="Young S."/>
            <person name="Adiconis X."/>
            <person name="Fan L."/>
            <person name="Levin J.Z."/>
            <person name="Mitchell T.K."/>
            <person name="Okubara P.A."/>
            <person name="Farman M.L."/>
            <person name="Kohn L.M."/>
            <person name="Birren B."/>
            <person name="Ma L.-J."/>
            <person name="Dean R.A."/>
        </authorList>
    </citation>
    <scope>NUCLEOTIDE SEQUENCE</scope>
    <source>
        <strain evidence="2">ATCC 64411 / 73-15</strain>
    </source>
</reference>
<protein>
    <submittedName>
        <fullName evidence="1 2">Uncharacterized protein</fullName>
    </submittedName>
</protein>
<dbReference type="AlphaFoldDB" id="A0A0C4DLF3"/>